<feature type="transmembrane region" description="Helical" evidence="1">
    <location>
        <begin position="26"/>
        <end position="47"/>
    </location>
</feature>
<evidence type="ECO:0000313" key="2">
    <source>
        <dbReference type="EMBL" id="JAA79075.1"/>
    </source>
</evidence>
<reference evidence="2" key="2">
    <citation type="submission" date="2013-05" db="EMBL/GenBank/DDBJ databases">
        <authorList>
            <person name="Carter J.-M."/>
            <person name="Baker S.C."/>
            <person name="Pink R."/>
            <person name="Carter D.R.F."/>
            <person name="Collins A."/>
            <person name="Tomlin J."/>
            <person name="Gibbs M."/>
            <person name="Breuker C.J."/>
        </authorList>
    </citation>
    <scope>NUCLEOTIDE SEQUENCE</scope>
    <source>
        <tissue evidence="2">Ovary</tissue>
    </source>
</reference>
<sequence>MEDPRWHPYCCCYHSHHVFCLLLLSFWYMLSELCSFLPVYAFHFCALNEHTRHSLVRIFSPFRTKNLRLADTHHSLNCIDIQYFRQSPHPIRDTCGKLA</sequence>
<protein>
    <submittedName>
        <fullName evidence="2">Uncharacterized protein</fullName>
    </submittedName>
</protein>
<dbReference type="AlphaFoldDB" id="S4NZ97"/>
<evidence type="ECO:0000256" key="1">
    <source>
        <dbReference type="SAM" id="Phobius"/>
    </source>
</evidence>
<keyword evidence="1" id="KW-0472">Membrane</keyword>
<organism evidence="2">
    <name type="scientific">Pararge aegeria</name>
    <name type="common">speckled wood butterfly</name>
    <dbReference type="NCBI Taxonomy" id="116150"/>
    <lineage>
        <taxon>Eukaryota</taxon>
        <taxon>Metazoa</taxon>
        <taxon>Ecdysozoa</taxon>
        <taxon>Arthropoda</taxon>
        <taxon>Hexapoda</taxon>
        <taxon>Insecta</taxon>
        <taxon>Pterygota</taxon>
        <taxon>Neoptera</taxon>
        <taxon>Endopterygota</taxon>
        <taxon>Lepidoptera</taxon>
        <taxon>Glossata</taxon>
        <taxon>Ditrysia</taxon>
        <taxon>Papilionoidea</taxon>
        <taxon>Nymphalidae</taxon>
        <taxon>Satyrinae</taxon>
        <taxon>Satyrini</taxon>
        <taxon>Parargina</taxon>
        <taxon>Pararge</taxon>
    </lineage>
</organism>
<keyword evidence="1" id="KW-1133">Transmembrane helix</keyword>
<accession>S4NZ97</accession>
<proteinExistence type="predicted"/>
<reference evidence="2" key="1">
    <citation type="journal article" date="2013" name="BMC Genomics">
        <title>Unscrambling butterfly oogenesis.</title>
        <authorList>
            <person name="Carter J.M."/>
            <person name="Baker S.C."/>
            <person name="Pink R."/>
            <person name="Carter D.R."/>
            <person name="Collins A."/>
            <person name="Tomlin J."/>
            <person name="Gibbs M."/>
            <person name="Breuker C.J."/>
        </authorList>
    </citation>
    <scope>NUCLEOTIDE SEQUENCE</scope>
    <source>
        <tissue evidence="2">Ovary</tissue>
    </source>
</reference>
<dbReference type="EMBL" id="GAIX01013485">
    <property type="protein sequence ID" value="JAA79075.1"/>
    <property type="molecule type" value="Transcribed_RNA"/>
</dbReference>
<keyword evidence="1" id="KW-0812">Transmembrane</keyword>
<name>S4NZ97_9NEOP</name>